<dbReference type="OrthoDB" id="2086871at2"/>
<dbReference type="AlphaFoldDB" id="A0A552V703"/>
<sequence length="177" mass="19725">MKFSKIGDVIFSATTNEDVTYENEVTDRPVDDLGYISDHVKQKPVRFNISGVVVGSDAYPKLKKLREYCKGKYTVTYYGRNIMSNVVIQSLGTTHGKDISNGFEFTLDCKIIKQATGKQVPLQGKDKANPTQKAATSAQTGKVKSLGKKVNASKKTDKEKYTEYKRVEAKNKKRGSK</sequence>
<dbReference type="InterPro" id="IPR048494">
    <property type="entry name" value="Dit-like_N"/>
</dbReference>
<dbReference type="RefSeq" id="WP_144398150.1">
    <property type="nucleotide sequence ID" value="NZ_VJXW01000007.1"/>
</dbReference>
<feature type="region of interest" description="Disordered" evidence="1">
    <location>
        <begin position="120"/>
        <end position="177"/>
    </location>
</feature>
<evidence type="ECO:0000313" key="3">
    <source>
        <dbReference type="EMBL" id="TRW26221.1"/>
    </source>
</evidence>
<accession>A0A552V703</accession>
<proteinExistence type="predicted"/>
<feature type="compositionally biased region" description="Polar residues" evidence="1">
    <location>
        <begin position="129"/>
        <end position="142"/>
    </location>
</feature>
<feature type="domain" description="Dit-like phage tail protein N-terminal" evidence="2">
    <location>
        <begin position="11"/>
        <end position="121"/>
    </location>
</feature>
<reference evidence="3 4" key="1">
    <citation type="submission" date="2019-07" db="EMBL/GenBank/DDBJ databases">
        <title>Criibacterium bergeronii gen. nov., sp. nov. isolated from human clinical samples.</title>
        <authorList>
            <person name="Maheux A.F."/>
            <person name="Boudreau D.K."/>
            <person name="Berube E."/>
            <person name="Brodeur S."/>
            <person name="Bernard K.A."/>
            <person name="Abed J.Y."/>
            <person name="Ducrey E."/>
            <person name="Guay E.F."/>
            <person name="Raymond F."/>
            <person name="Corbeil J."/>
            <person name="Domingo M.-C."/>
            <person name="Roy P.H."/>
            <person name="Boissinot M."/>
            <person name="Tocheva E.I."/>
            <person name="Omar R.F."/>
        </authorList>
    </citation>
    <scope>NUCLEOTIDE SEQUENCE [LARGE SCALE GENOMIC DNA]</scope>
    <source>
        <strain evidence="3 4">CCRI-24246</strain>
    </source>
</reference>
<gene>
    <name evidence="3" type="ORF">FL857_05915</name>
</gene>
<organism evidence="3 4">
    <name type="scientific">Criibacterium bergeronii</name>
    <dbReference type="NCBI Taxonomy" id="1871336"/>
    <lineage>
        <taxon>Bacteria</taxon>
        <taxon>Bacillati</taxon>
        <taxon>Bacillota</taxon>
        <taxon>Clostridia</taxon>
        <taxon>Peptostreptococcales</taxon>
        <taxon>Filifactoraceae</taxon>
        <taxon>Criibacterium</taxon>
    </lineage>
</organism>
<feature type="compositionally biased region" description="Basic and acidic residues" evidence="1">
    <location>
        <begin position="154"/>
        <end position="170"/>
    </location>
</feature>
<dbReference type="EMBL" id="VJXW01000007">
    <property type="protein sequence ID" value="TRW26221.1"/>
    <property type="molecule type" value="Genomic_DNA"/>
</dbReference>
<protein>
    <recommendedName>
        <fullName evidence="2">Dit-like phage tail protein N-terminal domain-containing protein</fullName>
    </recommendedName>
</protein>
<dbReference type="Proteomes" id="UP000319424">
    <property type="component" value="Unassembled WGS sequence"/>
</dbReference>
<evidence type="ECO:0000256" key="1">
    <source>
        <dbReference type="SAM" id="MobiDB-lite"/>
    </source>
</evidence>
<evidence type="ECO:0000259" key="2">
    <source>
        <dbReference type="Pfam" id="PF21821"/>
    </source>
</evidence>
<name>A0A552V703_9FIRM</name>
<comment type="caution">
    <text evidence="3">The sequence shown here is derived from an EMBL/GenBank/DDBJ whole genome shotgun (WGS) entry which is preliminary data.</text>
</comment>
<evidence type="ECO:0000313" key="4">
    <source>
        <dbReference type="Proteomes" id="UP000319424"/>
    </source>
</evidence>
<dbReference type="Pfam" id="PF21821">
    <property type="entry name" value="Dit_like"/>
    <property type="match status" value="1"/>
</dbReference>